<dbReference type="PANTHER" id="PTHR24198">
    <property type="entry name" value="ANKYRIN REPEAT AND PROTEIN KINASE DOMAIN-CONTAINING PROTEIN"/>
    <property type="match status" value="1"/>
</dbReference>
<dbReference type="RefSeq" id="WP_284259141.1">
    <property type="nucleotide sequence ID" value="NZ_BSOS01000087.1"/>
</dbReference>
<dbReference type="InterPro" id="IPR002110">
    <property type="entry name" value="Ankyrin_rpt"/>
</dbReference>
<dbReference type="SMART" id="SM00248">
    <property type="entry name" value="ANK"/>
    <property type="match status" value="3"/>
</dbReference>
<comment type="caution">
    <text evidence="4">The sequence shown here is derived from an EMBL/GenBank/DDBJ whole genome shotgun (WGS) entry which is preliminary data.</text>
</comment>
<protein>
    <recommendedName>
        <fullName evidence="6">Ankyrin repeat protein</fullName>
    </recommendedName>
</protein>
<evidence type="ECO:0000313" key="5">
    <source>
        <dbReference type="Proteomes" id="UP001156641"/>
    </source>
</evidence>
<dbReference type="Proteomes" id="UP001156641">
    <property type="component" value="Unassembled WGS sequence"/>
</dbReference>
<evidence type="ECO:0000256" key="2">
    <source>
        <dbReference type="ARBA" id="ARBA00023043"/>
    </source>
</evidence>
<dbReference type="EMBL" id="BSOS01000087">
    <property type="protein sequence ID" value="GLR68295.1"/>
    <property type="molecule type" value="Genomic_DNA"/>
</dbReference>
<evidence type="ECO:0000313" key="4">
    <source>
        <dbReference type="EMBL" id="GLR68295.1"/>
    </source>
</evidence>
<dbReference type="PROSITE" id="PS50088">
    <property type="entry name" value="ANK_REPEAT"/>
    <property type="match status" value="1"/>
</dbReference>
<evidence type="ECO:0000256" key="3">
    <source>
        <dbReference type="PROSITE-ProRule" id="PRU00023"/>
    </source>
</evidence>
<dbReference type="InterPro" id="IPR036770">
    <property type="entry name" value="Ankyrin_rpt-contain_sf"/>
</dbReference>
<dbReference type="PANTHER" id="PTHR24198:SF165">
    <property type="entry name" value="ANKYRIN REPEAT-CONTAINING PROTEIN-RELATED"/>
    <property type="match status" value="1"/>
</dbReference>
<name>A0ABQ6AA68_9PROT</name>
<evidence type="ECO:0008006" key="6">
    <source>
        <dbReference type="Google" id="ProtNLM"/>
    </source>
</evidence>
<sequence length="898" mass="101555">MTTLPSTEAILLEVLQSLGGTSFQTNKKNKFATGEASLEKHFEIGREVVTAIFDALELDDAARVSAGRNFQTFANAYKALELGTWTFDADQRQVLWMLLGYFYIPGLARHIAWWTTDCRMDRNMPGGRFWYLPEPRERGGETSLYLPVAQVVDWLLDLLGIPLEKFADQRWDATNGRHEGLRRTLYGWRKDTTPEWSTLKKYFSDKAKLEFKGAFSVAEQATPKEKFAAALAFVSSKQLTAERLRDEIPMTALGRLEAVLQGQASAEEQEHFVNLLADRYAPPLPHTIRQYLRIARAAQNGYVRLLEVLCPGVERTCADQKQNKLLQAFNLYKFVYNLTVDAWRHHGGNGADVEATWFEEHLPPQLACGPLPSIQPSAEEGGIFLLSQILNRHFAEEPAGAPLEDLWPTDEQGNLDILVRNVRRMEAITEVSTAAGELTAGLKAGAPWPKLQAETRFGVVTEIASSKNLSERILRASIVRFHELAQTPEEKMHAIVVELHRHLNNERQLRTKETKDRVQELLQQAADSPGYETWSAIILQYKAKHLLAQNDFDGALKFFQAARAACKERSFGRMRGEIARDCFALELADRRLIQGNHEPYFRDMLRGDIFPPGTMPTIEGAARSISGYFWDTLYKPYPDIEIRRPRSEKETRELGEPFLKFLIQGDRDGFVQWIQVNKKRLASPFPDVEGNSFLMFIIKNLSKVAADLQSMRPDLLKAWNEYLGLLIQYGPADQLNWPDFKAQTPLMLMAEEGNTELVRLLLAKGADPDKQDYRGLGALHAVIKSRVSTCVDALLDHHCRTDLLTVDNRSPLHTATWSGNAHAVKRLVDHAPELAWHRDAYEMTPLELAETLIGEPKAFEVLADECSRSGATCATTRELEQIAVILENALHKRTPNLE</sequence>
<keyword evidence="2 3" id="KW-0040">ANK repeat</keyword>
<reference evidence="5" key="1">
    <citation type="journal article" date="2019" name="Int. J. Syst. Evol. Microbiol.">
        <title>The Global Catalogue of Microorganisms (GCM) 10K type strain sequencing project: providing services to taxonomists for standard genome sequencing and annotation.</title>
        <authorList>
            <consortium name="The Broad Institute Genomics Platform"/>
            <consortium name="The Broad Institute Genome Sequencing Center for Infectious Disease"/>
            <person name="Wu L."/>
            <person name="Ma J."/>
        </authorList>
    </citation>
    <scope>NUCLEOTIDE SEQUENCE [LARGE SCALE GENOMIC DNA]</scope>
    <source>
        <strain evidence="5">NBRC 112502</strain>
    </source>
</reference>
<dbReference type="SUPFAM" id="SSF48403">
    <property type="entry name" value="Ankyrin repeat"/>
    <property type="match status" value="1"/>
</dbReference>
<keyword evidence="1" id="KW-0677">Repeat</keyword>
<keyword evidence="5" id="KW-1185">Reference proteome</keyword>
<accession>A0ABQ6AA68</accession>
<dbReference type="PROSITE" id="PS50297">
    <property type="entry name" value="ANK_REP_REGION"/>
    <property type="match status" value="1"/>
</dbReference>
<proteinExistence type="predicted"/>
<feature type="repeat" description="ANK" evidence="3">
    <location>
        <begin position="741"/>
        <end position="773"/>
    </location>
</feature>
<gene>
    <name evidence="4" type="ORF">GCM10010909_29760</name>
</gene>
<dbReference type="Gene3D" id="1.25.40.20">
    <property type="entry name" value="Ankyrin repeat-containing domain"/>
    <property type="match status" value="1"/>
</dbReference>
<dbReference type="Pfam" id="PF12796">
    <property type="entry name" value="Ank_2"/>
    <property type="match status" value="1"/>
</dbReference>
<evidence type="ECO:0000256" key="1">
    <source>
        <dbReference type="ARBA" id="ARBA00022737"/>
    </source>
</evidence>
<organism evidence="4 5">
    <name type="scientific">Acidocella aquatica</name>
    <dbReference type="NCBI Taxonomy" id="1922313"/>
    <lineage>
        <taxon>Bacteria</taxon>
        <taxon>Pseudomonadati</taxon>
        <taxon>Pseudomonadota</taxon>
        <taxon>Alphaproteobacteria</taxon>
        <taxon>Acetobacterales</taxon>
        <taxon>Acidocellaceae</taxon>
        <taxon>Acidocella</taxon>
    </lineage>
</organism>